<organism evidence="3 4">
    <name type="scientific">Actinomycetospora corticicola</name>
    <dbReference type="NCBI Taxonomy" id="663602"/>
    <lineage>
        <taxon>Bacteria</taxon>
        <taxon>Bacillati</taxon>
        <taxon>Actinomycetota</taxon>
        <taxon>Actinomycetes</taxon>
        <taxon>Pseudonocardiales</taxon>
        <taxon>Pseudonocardiaceae</taxon>
        <taxon>Actinomycetospora</taxon>
    </lineage>
</organism>
<evidence type="ECO:0000256" key="2">
    <source>
        <dbReference type="SAM" id="Phobius"/>
    </source>
</evidence>
<dbReference type="Proteomes" id="UP000535890">
    <property type="component" value="Unassembled WGS sequence"/>
</dbReference>
<evidence type="ECO:0000256" key="1">
    <source>
        <dbReference type="SAM" id="MobiDB-lite"/>
    </source>
</evidence>
<protein>
    <submittedName>
        <fullName evidence="3">Uncharacterized protein</fullName>
    </submittedName>
</protein>
<dbReference type="EMBL" id="JACCBN010000001">
    <property type="protein sequence ID" value="NYD38162.1"/>
    <property type="molecule type" value="Genomic_DNA"/>
</dbReference>
<name>A0A7Y9DZP7_9PSEU</name>
<keyword evidence="2" id="KW-1133">Transmembrane helix</keyword>
<accession>A0A7Y9DZP7</accession>
<keyword evidence="2" id="KW-0472">Membrane</keyword>
<sequence length="193" mass="20725">MDRHTHDGDPRAGSHDDEGRDSALVRFRAAIAHHPLVVGGPLIVVAIVAGFSDLRDASLVSLGAVLVFIVVQLFTLAHDDRLCLRCIAESPADPAQVVERRRRWLRLFHSATTTAGIVVLVVAAAVGVAAGLLVRPGWGDLVLLLPLGTMALTVLHRRVEPWCPYCGWGRDDDGEDTPDPTPDPDTAAPLSRT</sequence>
<reference evidence="3 4" key="1">
    <citation type="submission" date="2020-07" db="EMBL/GenBank/DDBJ databases">
        <title>Sequencing the genomes of 1000 actinobacteria strains.</title>
        <authorList>
            <person name="Klenk H.-P."/>
        </authorList>
    </citation>
    <scope>NUCLEOTIDE SEQUENCE [LARGE SCALE GENOMIC DNA]</scope>
    <source>
        <strain evidence="3 4">DSM 45772</strain>
    </source>
</reference>
<keyword evidence="2" id="KW-0812">Transmembrane</keyword>
<evidence type="ECO:0000313" key="4">
    <source>
        <dbReference type="Proteomes" id="UP000535890"/>
    </source>
</evidence>
<dbReference type="RefSeq" id="WP_179795647.1">
    <property type="nucleotide sequence ID" value="NZ_BAABHP010000020.1"/>
</dbReference>
<feature type="transmembrane region" description="Helical" evidence="2">
    <location>
        <begin position="138"/>
        <end position="155"/>
    </location>
</feature>
<feature type="transmembrane region" description="Helical" evidence="2">
    <location>
        <begin position="57"/>
        <end position="77"/>
    </location>
</feature>
<proteinExistence type="predicted"/>
<comment type="caution">
    <text evidence="3">The sequence shown here is derived from an EMBL/GenBank/DDBJ whole genome shotgun (WGS) entry which is preliminary data.</text>
</comment>
<keyword evidence="4" id="KW-1185">Reference proteome</keyword>
<gene>
    <name evidence="3" type="ORF">BJ983_004264</name>
</gene>
<dbReference type="AlphaFoldDB" id="A0A7Y9DZP7"/>
<feature type="transmembrane region" description="Helical" evidence="2">
    <location>
        <begin position="30"/>
        <end position="51"/>
    </location>
</feature>
<evidence type="ECO:0000313" key="3">
    <source>
        <dbReference type="EMBL" id="NYD38162.1"/>
    </source>
</evidence>
<feature type="region of interest" description="Disordered" evidence="1">
    <location>
        <begin position="171"/>
        <end position="193"/>
    </location>
</feature>
<feature type="transmembrane region" description="Helical" evidence="2">
    <location>
        <begin position="107"/>
        <end position="132"/>
    </location>
</feature>